<name>A0ABT9QB34_9ACTN</name>
<evidence type="ECO:0000313" key="8">
    <source>
        <dbReference type="EMBL" id="MDP9843877.1"/>
    </source>
</evidence>
<dbReference type="InterPro" id="IPR036890">
    <property type="entry name" value="HATPase_C_sf"/>
</dbReference>
<evidence type="ECO:0000256" key="2">
    <source>
        <dbReference type="ARBA" id="ARBA00012438"/>
    </source>
</evidence>
<dbReference type="Proteomes" id="UP001225356">
    <property type="component" value="Unassembled WGS sequence"/>
</dbReference>
<dbReference type="RefSeq" id="WP_307558316.1">
    <property type="nucleotide sequence ID" value="NZ_JAUSQU010000001.1"/>
</dbReference>
<comment type="catalytic activity">
    <reaction evidence="1">
        <text>ATP + protein L-histidine = ADP + protein N-phospho-L-histidine.</text>
        <dbReference type="EC" id="2.7.13.3"/>
    </reaction>
</comment>
<keyword evidence="5" id="KW-0902">Two-component regulatory system</keyword>
<gene>
    <name evidence="8" type="ORF">J2853_003088</name>
</gene>
<feature type="domain" description="Histidine kinase/HSP90-like ATPase" evidence="7">
    <location>
        <begin position="376"/>
        <end position="463"/>
    </location>
</feature>
<dbReference type="CDD" id="cd16917">
    <property type="entry name" value="HATPase_UhpB-NarQ-NarX-like"/>
    <property type="match status" value="1"/>
</dbReference>
<feature type="transmembrane region" description="Helical" evidence="6">
    <location>
        <begin position="98"/>
        <end position="116"/>
    </location>
</feature>
<evidence type="ECO:0000313" key="9">
    <source>
        <dbReference type="Proteomes" id="UP001225356"/>
    </source>
</evidence>
<dbReference type="InterPro" id="IPR003594">
    <property type="entry name" value="HATPase_dom"/>
</dbReference>
<feature type="transmembrane region" description="Helical" evidence="6">
    <location>
        <begin position="285"/>
        <end position="303"/>
    </location>
</feature>
<dbReference type="PANTHER" id="PTHR24421">
    <property type="entry name" value="NITRATE/NITRITE SENSOR PROTEIN NARX-RELATED"/>
    <property type="match status" value="1"/>
</dbReference>
<keyword evidence="4" id="KW-0418">Kinase</keyword>
<evidence type="ECO:0000259" key="7">
    <source>
        <dbReference type="Pfam" id="PF02518"/>
    </source>
</evidence>
<evidence type="ECO:0000256" key="1">
    <source>
        <dbReference type="ARBA" id="ARBA00000085"/>
    </source>
</evidence>
<keyword evidence="3" id="KW-0808">Transferase</keyword>
<organism evidence="8 9">
    <name type="scientific">Streptosporangium lutulentum</name>
    <dbReference type="NCBI Taxonomy" id="1461250"/>
    <lineage>
        <taxon>Bacteria</taxon>
        <taxon>Bacillati</taxon>
        <taxon>Actinomycetota</taxon>
        <taxon>Actinomycetes</taxon>
        <taxon>Streptosporangiales</taxon>
        <taxon>Streptosporangiaceae</taxon>
        <taxon>Streptosporangium</taxon>
    </lineage>
</organism>
<protein>
    <recommendedName>
        <fullName evidence="2">histidine kinase</fullName>
        <ecNumber evidence="2">2.7.13.3</ecNumber>
    </recommendedName>
</protein>
<keyword evidence="9" id="KW-1185">Reference proteome</keyword>
<feature type="transmembrane region" description="Helical" evidence="6">
    <location>
        <begin position="161"/>
        <end position="180"/>
    </location>
</feature>
<feature type="transmembrane region" description="Helical" evidence="6">
    <location>
        <begin position="128"/>
        <end position="149"/>
    </location>
</feature>
<proteinExistence type="predicted"/>
<dbReference type="Gene3D" id="3.30.565.10">
    <property type="entry name" value="Histidine kinase-like ATPase, C-terminal domain"/>
    <property type="match status" value="1"/>
</dbReference>
<dbReference type="InterPro" id="IPR050482">
    <property type="entry name" value="Sensor_HK_TwoCompSys"/>
</dbReference>
<dbReference type="SUPFAM" id="SSF55874">
    <property type="entry name" value="ATPase domain of HSP90 chaperone/DNA topoisomerase II/histidine kinase"/>
    <property type="match status" value="1"/>
</dbReference>
<sequence length="483" mass="50870">MTRSRRRRTMIAAGVLFGIALTEVATAAIAGAASSLDWERLLDLLVVTNATIGLALAVAGLPIAVHRPANPIGWLLLALLIVLTLFALDPLLPDSVLTIFPIALVPLSISVAILRHRLLDIRLVFSRSLLYLLLTAGVVGVYLAMVAALEQVLREQVALGPSVLATLLIAMGFNPVRVWLQHIVDRAVYGARQDPVRALAEVGARLGEVGTTSGTGLAGILEALCRVMRLPSAAIVLRGTQIVAYGEAPAALHATPLGQGDERLGELVVGLRSGEFRLDPSDERIIGLLAAPIAVAVHAGILAEELRRSRERVISAREEERRRLVYDLRPPALDSMGLVGALREYATVLSRRADAAPLQVTVDAPEPMAELPAAVEVAAYRIVTEALTNVTRHSGASTAVVTLTMNPDTLHVGVHDDGANAGGDWRPGVGLTSIRERAAELGGRCTIRHDRGGGRVDVHLPLATASDGPASGITLPDGIGGPA</sequence>
<evidence type="ECO:0000256" key="6">
    <source>
        <dbReference type="SAM" id="Phobius"/>
    </source>
</evidence>
<dbReference type="EC" id="2.7.13.3" evidence="2"/>
<evidence type="ECO:0000256" key="4">
    <source>
        <dbReference type="ARBA" id="ARBA00022777"/>
    </source>
</evidence>
<keyword evidence="6" id="KW-1133">Transmembrane helix</keyword>
<evidence type="ECO:0000256" key="3">
    <source>
        <dbReference type="ARBA" id="ARBA00022679"/>
    </source>
</evidence>
<comment type="caution">
    <text evidence="8">The sequence shown here is derived from an EMBL/GenBank/DDBJ whole genome shotgun (WGS) entry which is preliminary data.</text>
</comment>
<reference evidence="8 9" key="1">
    <citation type="submission" date="2023-07" db="EMBL/GenBank/DDBJ databases">
        <title>Sequencing the genomes of 1000 actinobacteria strains.</title>
        <authorList>
            <person name="Klenk H.-P."/>
        </authorList>
    </citation>
    <scope>NUCLEOTIDE SEQUENCE [LARGE SCALE GENOMIC DNA]</scope>
    <source>
        <strain evidence="8 9">DSM 46740</strain>
    </source>
</reference>
<dbReference type="Pfam" id="PF02518">
    <property type="entry name" value="HATPase_c"/>
    <property type="match status" value="1"/>
</dbReference>
<accession>A0ABT9QB34</accession>
<dbReference type="EMBL" id="JAUSQU010000001">
    <property type="protein sequence ID" value="MDP9843877.1"/>
    <property type="molecule type" value="Genomic_DNA"/>
</dbReference>
<feature type="transmembrane region" description="Helical" evidence="6">
    <location>
        <begin position="72"/>
        <end position="92"/>
    </location>
</feature>
<dbReference type="SUPFAM" id="SSF55781">
    <property type="entry name" value="GAF domain-like"/>
    <property type="match status" value="1"/>
</dbReference>
<keyword evidence="6" id="KW-0812">Transmembrane</keyword>
<keyword evidence="6" id="KW-0472">Membrane</keyword>
<feature type="transmembrane region" description="Helical" evidence="6">
    <location>
        <begin position="46"/>
        <end position="65"/>
    </location>
</feature>
<evidence type="ECO:0000256" key="5">
    <source>
        <dbReference type="ARBA" id="ARBA00023012"/>
    </source>
</evidence>
<dbReference type="PANTHER" id="PTHR24421:SF10">
    <property type="entry name" value="NITRATE_NITRITE SENSOR PROTEIN NARQ"/>
    <property type="match status" value="1"/>
</dbReference>